<evidence type="ECO:0000313" key="1">
    <source>
        <dbReference type="EMBL" id="VEL44344.1"/>
    </source>
</evidence>
<gene>
    <name evidence="1" type="ORF">PXEA_LOCUS37784</name>
</gene>
<name>A0A3S5BX71_9PLAT</name>
<comment type="caution">
    <text evidence="1">The sequence shown here is derived from an EMBL/GenBank/DDBJ whole genome shotgun (WGS) entry which is preliminary data.</text>
</comment>
<evidence type="ECO:0000313" key="2">
    <source>
        <dbReference type="Proteomes" id="UP000784294"/>
    </source>
</evidence>
<proteinExistence type="predicted"/>
<sequence>MVGLENWKCVQIRMASTNLTQSVNFFCRCHFEMASTAPATGLEATTRIIPPRSVQARPLQNHAQKRSPVDRDHTFRSSWGGVFIFVDNEYNECLMDTKLPFLDILLGCVHETQKWGFLFYFHL</sequence>
<reference evidence="1" key="1">
    <citation type="submission" date="2018-11" db="EMBL/GenBank/DDBJ databases">
        <authorList>
            <consortium name="Pathogen Informatics"/>
        </authorList>
    </citation>
    <scope>NUCLEOTIDE SEQUENCE</scope>
</reference>
<dbReference type="Proteomes" id="UP000784294">
    <property type="component" value="Unassembled WGS sequence"/>
</dbReference>
<dbReference type="EMBL" id="CAAALY010295952">
    <property type="protein sequence ID" value="VEL44344.1"/>
    <property type="molecule type" value="Genomic_DNA"/>
</dbReference>
<accession>A0A3S5BX71</accession>
<dbReference type="AlphaFoldDB" id="A0A3S5BX71"/>
<protein>
    <submittedName>
        <fullName evidence="1">Uncharacterized protein</fullName>
    </submittedName>
</protein>
<keyword evidence="2" id="KW-1185">Reference proteome</keyword>
<organism evidence="1 2">
    <name type="scientific">Protopolystoma xenopodis</name>
    <dbReference type="NCBI Taxonomy" id="117903"/>
    <lineage>
        <taxon>Eukaryota</taxon>
        <taxon>Metazoa</taxon>
        <taxon>Spiralia</taxon>
        <taxon>Lophotrochozoa</taxon>
        <taxon>Platyhelminthes</taxon>
        <taxon>Monogenea</taxon>
        <taxon>Polyopisthocotylea</taxon>
        <taxon>Polystomatidea</taxon>
        <taxon>Polystomatidae</taxon>
        <taxon>Protopolystoma</taxon>
    </lineage>
</organism>